<dbReference type="EMBL" id="CP159218">
    <property type="protein sequence ID" value="XCG64296.1"/>
    <property type="molecule type" value="Genomic_DNA"/>
</dbReference>
<accession>A0AAU8DQL2</accession>
<feature type="compositionally biased region" description="Low complexity" evidence="1">
    <location>
        <begin position="27"/>
        <end position="42"/>
    </location>
</feature>
<sequence>MDASRARTVLTQAAATLVAMLTGQGVAGAAPSTGSSAPSSAADLTGDAVAPSPFQGVPSWLLIVVGIVVVAFAIRVVARRDEGNPGRGGGRDRGSSDRPRRPFRPD</sequence>
<feature type="region of interest" description="Disordered" evidence="1">
    <location>
        <begin position="26"/>
        <end position="47"/>
    </location>
</feature>
<evidence type="ECO:0000256" key="2">
    <source>
        <dbReference type="SAM" id="Phobius"/>
    </source>
</evidence>
<evidence type="ECO:0000313" key="3">
    <source>
        <dbReference type="EMBL" id="XCG64296.1"/>
    </source>
</evidence>
<protein>
    <submittedName>
        <fullName evidence="3">Uncharacterized protein</fullName>
    </submittedName>
</protein>
<feature type="region of interest" description="Disordered" evidence="1">
    <location>
        <begin position="81"/>
        <end position="106"/>
    </location>
</feature>
<dbReference type="RefSeq" id="WP_353649909.1">
    <property type="nucleotide sequence ID" value="NZ_CP159218.1"/>
</dbReference>
<keyword evidence="2" id="KW-0472">Membrane</keyword>
<proteinExistence type="predicted"/>
<gene>
    <name evidence="3" type="ORF">ABLG96_02800</name>
</gene>
<reference evidence="3" key="1">
    <citation type="submission" date="2024-05" db="EMBL/GenBank/DDBJ databases">
        <authorList>
            <person name="Cai S.Y."/>
            <person name="Jin L.M."/>
            <person name="Li H.R."/>
        </authorList>
    </citation>
    <scope>NUCLEOTIDE SEQUENCE</scope>
    <source>
        <strain evidence="3">A5-74</strain>
    </source>
</reference>
<keyword evidence="2" id="KW-0812">Transmembrane</keyword>
<evidence type="ECO:0000256" key="1">
    <source>
        <dbReference type="SAM" id="MobiDB-lite"/>
    </source>
</evidence>
<dbReference type="AlphaFoldDB" id="A0AAU8DQL2"/>
<keyword evidence="2" id="KW-1133">Transmembrane helix</keyword>
<name>A0AAU8DQL2_9ACTN</name>
<organism evidence="3">
    <name type="scientific">Nakamurella sp. A5-74</name>
    <dbReference type="NCBI Taxonomy" id="3158264"/>
    <lineage>
        <taxon>Bacteria</taxon>
        <taxon>Bacillati</taxon>
        <taxon>Actinomycetota</taxon>
        <taxon>Actinomycetes</taxon>
        <taxon>Nakamurellales</taxon>
        <taxon>Nakamurellaceae</taxon>
        <taxon>Nakamurella</taxon>
    </lineage>
</organism>
<feature type="transmembrane region" description="Helical" evidence="2">
    <location>
        <begin position="57"/>
        <end position="78"/>
    </location>
</feature>